<evidence type="ECO:0000313" key="2">
    <source>
        <dbReference type="EMBL" id="VEN34479.1"/>
    </source>
</evidence>
<dbReference type="EMBL" id="CAACVG010000738">
    <property type="protein sequence ID" value="VEN34479.1"/>
    <property type="molecule type" value="Genomic_DNA"/>
</dbReference>
<proteinExistence type="predicted"/>
<dbReference type="Proteomes" id="UP000410492">
    <property type="component" value="Unassembled WGS sequence"/>
</dbReference>
<name>A0A653BGE6_CALMS</name>
<organism evidence="2 3">
    <name type="scientific">Callosobruchus maculatus</name>
    <name type="common">Southern cowpea weevil</name>
    <name type="synonym">Pulse bruchid</name>
    <dbReference type="NCBI Taxonomy" id="64391"/>
    <lineage>
        <taxon>Eukaryota</taxon>
        <taxon>Metazoa</taxon>
        <taxon>Ecdysozoa</taxon>
        <taxon>Arthropoda</taxon>
        <taxon>Hexapoda</taxon>
        <taxon>Insecta</taxon>
        <taxon>Pterygota</taxon>
        <taxon>Neoptera</taxon>
        <taxon>Endopterygota</taxon>
        <taxon>Coleoptera</taxon>
        <taxon>Polyphaga</taxon>
        <taxon>Cucujiformia</taxon>
        <taxon>Chrysomeloidea</taxon>
        <taxon>Chrysomelidae</taxon>
        <taxon>Bruchinae</taxon>
        <taxon>Bruchini</taxon>
        <taxon>Callosobruchus</taxon>
    </lineage>
</organism>
<feature type="coiled-coil region" evidence="1">
    <location>
        <begin position="1"/>
        <end position="53"/>
    </location>
</feature>
<gene>
    <name evidence="2" type="ORF">CALMAC_LOCUS659</name>
</gene>
<dbReference type="PANTHER" id="PTHR45823:SF1">
    <property type="entry name" value="T-SNARE COILED-COIL HOMOLOGY DOMAIN-CONTAINING PROTEIN"/>
    <property type="match status" value="1"/>
</dbReference>
<reference evidence="2 3" key="1">
    <citation type="submission" date="2019-01" db="EMBL/GenBank/DDBJ databases">
        <authorList>
            <person name="Sayadi A."/>
        </authorList>
    </citation>
    <scope>NUCLEOTIDE SEQUENCE [LARGE SCALE GENOMIC DNA]</scope>
</reference>
<evidence type="ECO:0000313" key="3">
    <source>
        <dbReference type="Proteomes" id="UP000410492"/>
    </source>
</evidence>
<evidence type="ECO:0000256" key="1">
    <source>
        <dbReference type="SAM" id="Coils"/>
    </source>
</evidence>
<sequence length="189" mass="21591">MTRLEEQRQAVSQALENQDQRISAIEEQLATSQKNVEEQLQQVKDQVKEIVREELLELGAGERCLTAVPSAFPDRHSSVVAKPYPYNGKTSWDIYYMQFENIARMNNWSSEEKACVLTSMLRDSAAAILENLCSLDLRDYDKITSALKLRFGDAHLTELLHGQLHNRTQQAKEDLTTFAYEVQSLAKRA</sequence>
<dbReference type="PANTHER" id="PTHR45823">
    <property type="entry name" value="T-SNARE COILED-COIL HOMOLOGY DOMAIN-CONTAINING PROTEIN"/>
    <property type="match status" value="1"/>
</dbReference>
<evidence type="ECO:0008006" key="4">
    <source>
        <dbReference type="Google" id="ProtNLM"/>
    </source>
</evidence>
<accession>A0A653BGE6</accession>
<keyword evidence="1" id="KW-0175">Coiled coil</keyword>
<protein>
    <recommendedName>
        <fullName evidence="4">Retrotransposon gag domain-containing protein</fullName>
    </recommendedName>
</protein>
<dbReference type="OrthoDB" id="6713831at2759"/>
<keyword evidence="3" id="KW-1185">Reference proteome</keyword>
<feature type="non-terminal residue" evidence="2">
    <location>
        <position position="189"/>
    </location>
</feature>
<dbReference type="AlphaFoldDB" id="A0A653BGE6"/>